<name>A0A3M0K0M2_HIRRU</name>
<dbReference type="EMBL" id="QRBI01000123">
    <property type="protein sequence ID" value="RMC04770.1"/>
    <property type="molecule type" value="Genomic_DNA"/>
</dbReference>
<protein>
    <submittedName>
        <fullName evidence="1">Uncharacterized protein</fullName>
    </submittedName>
</protein>
<sequence>MDVMDMAPLQRLRDQAQEGHQPVGLSPEEATKMIRGMEHLSYEERLEELGLFSLEKRRLWSDLIVVFRYLKGAFKKDGKKDFTVESSDRTRGNGFKLKKNYFSQLLAGSAVRGALQLMSQDITRGKRLADVEMICQMASGTLGGFGFHSCFIALADHIWYSFKIYFTCKLYVELE</sequence>
<dbReference type="AlphaFoldDB" id="A0A3M0K0M2"/>
<evidence type="ECO:0000313" key="1">
    <source>
        <dbReference type="EMBL" id="RMC04770.1"/>
    </source>
</evidence>
<reference evidence="1 2" key="1">
    <citation type="submission" date="2018-07" db="EMBL/GenBank/DDBJ databases">
        <title>A high quality draft genome assembly of the barn swallow (H. rustica rustica).</title>
        <authorList>
            <person name="Formenti G."/>
            <person name="Chiara M."/>
            <person name="Poveda L."/>
            <person name="Francoijs K.-J."/>
            <person name="Bonisoli-Alquati A."/>
            <person name="Canova L."/>
            <person name="Gianfranceschi L."/>
            <person name="Horner D.S."/>
            <person name="Saino N."/>
        </authorList>
    </citation>
    <scope>NUCLEOTIDE SEQUENCE [LARGE SCALE GENOMIC DNA]</scope>
    <source>
        <strain evidence="1">Chelidonia</strain>
        <tissue evidence="1">Blood</tissue>
    </source>
</reference>
<keyword evidence="2" id="KW-1185">Reference proteome</keyword>
<dbReference type="OrthoDB" id="10419282at2759"/>
<dbReference type="STRING" id="333673.A0A3M0K0M2"/>
<comment type="caution">
    <text evidence="1">The sequence shown here is derived from an EMBL/GenBank/DDBJ whole genome shotgun (WGS) entry which is preliminary data.</text>
</comment>
<gene>
    <name evidence="1" type="ORF">DUI87_17942</name>
</gene>
<evidence type="ECO:0000313" key="2">
    <source>
        <dbReference type="Proteomes" id="UP000269221"/>
    </source>
</evidence>
<dbReference type="Proteomes" id="UP000269221">
    <property type="component" value="Unassembled WGS sequence"/>
</dbReference>
<proteinExistence type="predicted"/>
<accession>A0A3M0K0M2</accession>
<organism evidence="1 2">
    <name type="scientific">Hirundo rustica rustica</name>
    <dbReference type="NCBI Taxonomy" id="333673"/>
    <lineage>
        <taxon>Eukaryota</taxon>
        <taxon>Metazoa</taxon>
        <taxon>Chordata</taxon>
        <taxon>Craniata</taxon>
        <taxon>Vertebrata</taxon>
        <taxon>Euteleostomi</taxon>
        <taxon>Archelosauria</taxon>
        <taxon>Archosauria</taxon>
        <taxon>Dinosauria</taxon>
        <taxon>Saurischia</taxon>
        <taxon>Theropoda</taxon>
        <taxon>Coelurosauria</taxon>
        <taxon>Aves</taxon>
        <taxon>Neognathae</taxon>
        <taxon>Neoaves</taxon>
        <taxon>Telluraves</taxon>
        <taxon>Australaves</taxon>
        <taxon>Passeriformes</taxon>
        <taxon>Sylvioidea</taxon>
        <taxon>Hirundinidae</taxon>
        <taxon>Hirundo</taxon>
    </lineage>
</organism>